<proteinExistence type="predicted"/>
<reference evidence="2" key="1">
    <citation type="journal article" date="2019" name="Int. J. Syst. Evol. Microbiol.">
        <title>The Global Catalogue of Microorganisms (GCM) 10K type strain sequencing project: providing services to taxonomists for standard genome sequencing and annotation.</title>
        <authorList>
            <consortium name="The Broad Institute Genomics Platform"/>
            <consortium name="The Broad Institute Genome Sequencing Center for Infectious Disease"/>
            <person name="Wu L."/>
            <person name="Ma J."/>
        </authorList>
    </citation>
    <scope>NUCLEOTIDE SEQUENCE [LARGE SCALE GENOMIC DNA]</scope>
    <source>
        <strain evidence="2">CGMCC 1.16031</strain>
    </source>
</reference>
<dbReference type="Proteomes" id="UP001596364">
    <property type="component" value="Unassembled WGS sequence"/>
</dbReference>
<dbReference type="RefSeq" id="WP_131258211.1">
    <property type="nucleotide sequence ID" value="NZ_JBHSUS010000001.1"/>
</dbReference>
<sequence length="261" mass="30818">MSQFNSGIYHGEVRHRRFVPHGHSFSYPLYMLYLDLDELPALDKQVRWFGVNRANLISWWRKDYLRSGGEDLKQAVLAKAADFYRRHDTALPDWQRVCMLTQPRYLGIVFNPITLYYCFDATNQLQTIVADVGNTPWNERHAYVLPMQGSIGDVQSTDHGHQQHFRCHKVFHVSPFNPMQMDYQWRVSAPGKQLFVHIENHLQGEGNEKHFDATMAMQLAPIEQLSRFAWRQPLMTVQVVWGIYWQALKLWFKRTPIYDHP</sequence>
<protein>
    <submittedName>
        <fullName evidence="1">DUF1365 domain-containing protein</fullName>
    </submittedName>
</protein>
<organism evidence="1 2">
    <name type="scientific">Pseudobowmanella zhangzhouensis</name>
    <dbReference type="NCBI Taxonomy" id="1537679"/>
    <lineage>
        <taxon>Bacteria</taxon>
        <taxon>Pseudomonadati</taxon>
        <taxon>Pseudomonadota</taxon>
        <taxon>Gammaproteobacteria</taxon>
        <taxon>Alteromonadales</taxon>
        <taxon>Alteromonadaceae</taxon>
    </lineage>
</organism>
<gene>
    <name evidence="1" type="ORF">ACFP85_09650</name>
</gene>
<dbReference type="PANTHER" id="PTHR33973:SF4">
    <property type="entry name" value="OS07G0153300 PROTEIN"/>
    <property type="match status" value="1"/>
</dbReference>
<evidence type="ECO:0000313" key="1">
    <source>
        <dbReference type="EMBL" id="MFC6440411.1"/>
    </source>
</evidence>
<dbReference type="Pfam" id="PF07103">
    <property type="entry name" value="DUF1365"/>
    <property type="match status" value="1"/>
</dbReference>
<dbReference type="PANTHER" id="PTHR33973">
    <property type="entry name" value="OS07G0153300 PROTEIN"/>
    <property type="match status" value="1"/>
</dbReference>
<name>A0ABW1XLD4_9ALTE</name>
<comment type="caution">
    <text evidence="1">The sequence shown here is derived from an EMBL/GenBank/DDBJ whole genome shotgun (WGS) entry which is preliminary data.</text>
</comment>
<dbReference type="InterPro" id="IPR010775">
    <property type="entry name" value="DUF1365"/>
</dbReference>
<keyword evidence="2" id="KW-1185">Reference proteome</keyword>
<evidence type="ECO:0000313" key="2">
    <source>
        <dbReference type="Proteomes" id="UP001596364"/>
    </source>
</evidence>
<accession>A0ABW1XLD4</accession>
<dbReference type="EMBL" id="JBHSUS010000001">
    <property type="protein sequence ID" value="MFC6440411.1"/>
    <property type="molecule type" value="Genomic_DNA"/>
</dbReference>